<comment type="caution">
    <text evidence="7">The sequence shown here is derived from an EMBL/GenBank/DDBJ whole genome shotgun (WGS) entry which is preliminary data.</text>
</comment>
<dbReference type="Pfam" id="PF13515">
    <property type="entry name" value="FUSC_2"/>
    <property type="match status" value="1"/>
</dbReference>
<feature type="transmembrane region" description="Helical" evidence="5">
    <location>
        <begin position="59"/>
        <end position="77"/>
    </location>
</feature>
<reference evidence="7 8" key="1">
    <citation type="journal article" date="2003" name="Int. J. Syst. Evol. Microbiol.">
        <title>Bacillus nealsonii sp. nov., isolated from a spacecraft-assembly facility, whose spores are gamma-radiation resistant.</title>
        <authorList>
            <person name="Venkateswaran K."/>
            <person name="Kempf M."/>
            <person name="Chen F."/>
            <person name="Satomi M."/>
            <person name="Nicholson W."/>
            <person name="Kern R."/>
        </authorList>
    </citation>
    <scope>NUCLEOTIDE SEQUENCE [LARGE SCALE GENOMIC DNA]</scope>
    <source>
        <strain evidence="7 8">FO-92</strain>
    </source>
</reference>
<evidence type="ECO:0000256" key="1">
    <source>
        <dbReference type="ARBA" id="ARBA00004141"/>
    </source>
</evidence>
<dbReference type="RefSeq" id="WP_101177772.1">
    <property type="nucleotide sequence ID" value="NZ_PISE01000029.1"/>
</dbReference>
<dbReference type="GO" id="GO:0016020">
    <property type="term" value="C:membrane"/>
    <property type="evidence" value="ECO:0007669"/>
    <property type="project" value="UniProtKB-SubCell"/>
</dbReference>
<evidence type="ECO:0000256" key="2">
    <source>
        <dbReference type="ARBA" id="ARBA00022692"/>
    </source>
</evidence>
<evidence type="ECO:0000313" key="8">
    <source>
        <dbReference type="Proteomes" id="UP000233375"/>
    </source>
</evidence>
<keyword evidence="3 5" id="KW-1133">Transmembrane helix</keyword>
<feature type="transmembrane region" description="Helical" evidence="5">
    <location>
        <begin position="136"/>
        <end position="154"/>
    </location>
</feature>
<keyword evidence="2 5" id="KW-0812">Transmembrane</keyword>
<keyword evidence="4 5" id="KW-0472">Membrane</keyword>
<dbReference type="Proteomes" id="UP000233375">
    <property type="component" value="Unassembled WGS sequence"/>
</dbReference>
<accession>A0A2N0Z0T8</accession>
<proteinExistence type="predicted"/>
<name>A0A2N0Z0T8_9BACI</name>
<protein>
    <recommendedName>
        <fullName evidence="6">Integral membrane bound transporter domain-containing protein</fullName>
    </recommendedName>
</protein>
<evidence type="ECO:0000256" key="3">
    <source>
        <dbReference type="ARBA" id="ARBA00022989"/>
    </source>
</evidence>
<evidence type="ECO:0000313" key="7">
    <source>
        <dbReference type="EMBL" id="PKG23132.1"/>
    </source>
</evidence>
<gene>
    <name evidence="7" type="ORF">CWS01_13765</name>
</gene>
<evidence type="ECO:0000256" key="4">
    <source>
        <dbReference type="ARBA" id="ARBA00023136"/>
    </source>
</evidence>
<evidence type="ECO:0000259" key="6">
    <source>
        <dbReference type="Pfam" id="PF13515"/>
    </source>
</evidence>
<dbReference type="AlphaFoldDB" id="A0A2N0Z0T8"/>
<dbReference type="OrthoDB" id="2931138at2"/>
<sequence>MNASPSNENLTALVWKLAIGSTLSWELAKILGSHHPYLAPLSAILCLQSTINQTLALSAKRLIGTVIGIMLTILIAANLRVTGWNLGLLILIGGFITKYLKSDKITIHQVALTILFVFVFEQQTKHYAMDRMRDTVIGLAAGVIIQILWFRFILPLKKRAI</sequence>
<feature type="domain" description="Integral membrane bound transporter" evidence="6">
    <location>
        <begin position="24"/>
        <end position="145"/>
    </location>
</feature>
<dbReference type="EMBL" id="PISE01000029">
    <property type="protein sequence ID" value="PKG23132.1"/>
    <property type="molecule type" value="Genomic_DNA"/>
</dbReference>
<comment type="subcellular location">
    <subcellularLocation>
        <location evidence="1">Membrane</location>
        <topology evidence="1">Multi-pass membrane protein</topology>
    </subcellularLocation>
</comment>
<keyword evidence="8" id="KW-1185">Reference proteome</keyword>
<dbReference type="InterPro" id="IPR049453">
    <property type="entry name" value="Memb_transporter_dom"/>
</dbReference>
<organism evidence="7 8">
    <name type="scientific">Niallia nealsonii</name>
    <dbReference type="NCBI Taxonomy" id="115979"/>
    <lineage>
        <taxon>Bacteria</taxon>
        <taxon>Bacillati</taxon>
        <taxon>Bacillota</taxon>
        <taxon>Bacilli</taxon>
        <taxon>Bacillales</taxon>
        <taxon>Bacillaceae</taxon>
        <taxon>Niallia</taxon>
    </lineage>
</organism>
<feature type="transmembrane region" description="Helical" evidence="5">
    <location>
        <begin position="107"/>
        <end position="124"/>
    </location>
</feature>
<evidence type="ECO:0000256" key="5">
    <source>
        <dbReference type="SAM" id="Phobius"/>
    </source>
</evidence>